<dbReference type="RefSeq" id="WP_354663610.1">
    <property type="nucleotide sequence ID" value="NZ_JBEXAC010000002.1"/>
</dbReference>
<feature type="domain" description="RNA polymerase sigma factor 70 region 4 type 2" evidence="6">
    <location>
        <begin position="103"/>
        <end position="155"/>
    </location>
</feature>
<dbReference type="CDD" id="cd06171">
    <property type="entry name" value="Sigma70_r4"/>
    <property type="match status" value="1"/>
</dbReference>
<dbReference type="Gene3D" id="1.10.1740.10">
    <property type="match status" value="1"/>
</dbReference>
<dbReference type="Pfam" id="PF04542">
    <property type="entry name" value="Sigma70_r2"/>
    <property type="match status" value="1"/>
</dbReference>
<dbReference type="InterPro" id="IPR007627">
    <property type="entry name" value="RNA_pol_sigma70_r2"/>
</dbReference>
<dbReference type="InterPro" id="IPR014327">
    <property type="entry name" value="RNA_pol_sigma70_bacteroid"/>
</dbReference>
<dbReference type="NCBIfam" id="TIGR02937">
    <property type="entry name" value="sigma70-ECF"/>
    <property type="match status" value="1"/>
</dbReference>
<evidence type="ECO:0000256" key="1">
    <source>
        <dbReference type="ARBA" id="ARBA00010641"/>
    </source>
</evidence>
<dbReference type="InterPro" id="IPR013325">
    <property type="entry name" value="RNA_pol_sigma_r2"/>
</dbReference>
<evidence type="ECO:0000256" key="2">
    <source>
        <dbReference type="ARBA" id="ARBA00023015"/>
    </source>
</evidence>
<evidence type="ECO:0000259" key="5">
    <source>
        <dbReference type="Pfam" id="PF04542"/>
    </source>
</evidence>
<dbReference type="Proteomes" id="UP001549749">
    <property type="component" value="Unassembled WGS sequence"/>
</dbReference>
<evidence type="ECO:0000256" key="4">
    <source>
        <dbReference type="ARBA" id="ARBA00023163"/>
    </source>
</evidence>
<dbReference type="PANTHER" id="PTHR43133">
    <property type="entry name" value="RNA POLYMERASE ECF-TYPE SIGMA FACTO"/>
    <property type="match status" value="1"/>
</dbReference>
<dbReference type="InterPro" id="IPR013249">
    <property type="entry name" value="RNA_pol_sigma70_r4_t2"/>
</dbReference>
<keyword evidence="8" id="KW-1185">Reference proteome</keyword>
<keyword evidence="3" id="KW-0731">Sigma factor</keyword>
<sequence>MEQTEFDQVFRTYFGALCRYAQTIVGNDTVAEDVVEEMFVKIWQHRKIPINNIRSYLYTSTRNACLDHLRSAVNRIMITGEPDEDTLQSEHPEIEMLKTEVYRQLLEAIAQLPERCGKIITLSYLEGLPSKDIGAQMNISIGTVDSQKFRGLQRLRKLLSNGALQLLMSLMAG</sequence>
<evidence type="ECO:0000259" key="6">
    <source>
        <dbReference type="Pfam" id="PF08281"/>
    </source>
</evidence>
<keyword evidence="4" id="KW-0804">Transcription</keyword>
<comment type="similarity">
    <text evidence="1">Belongs to the sigma-70 factor family. ECF subfamily.</text>
</comment>
<name>A0ABV2TCD2_9BACT</name>
<reference evidence="7 8" key="1">
    <citation type="submission" date="2024-06" db="EMBL/GenBank/DDBJ databases">
        <title>Chitinophaga defluvii sp. nov., isolated from municipal sewage.</title>
        <authorList>
            <person name="Zhang L."/>
        </authorList>
    </citation>
    <scope>NUCLEOTIDE SEQUENCE [LARGE SCALE GENOMIC DNA]</scope>
    <source>
        <strain evidence="7 8">H8</strain>
    </source>
</reference>
<dbReference type="InterPro" id="IPR036388">
    <property type="entry name" value="WH-like_DNA-bd_sf"/>
</dbReference>
<dbReference type="InterPro" id="IPR013324">
    <property type="entry name" value="RNA_pol_sigma_r3/r4-like"/>
</dbReference>
<dbReference type="PANTHER" id="PTHR43133:SF46">
    <property type="entry name" value="RNA POLYMERASE SIGMA-70 FACTOR ECF SUBFAMILY"/>
    <property type="match status" value="1"/>
</dbReference>
<organism evidence="7 8">
    <name type="scientific">Chitinophaga defluvii</name>
    <dbReference type="NCBI Taxonomy" id="3163343"/>
    <lineage>
        <taxon>Bacteria</taxon>
        <taxon>Pseudomonadati</taxon>
        <taxon>Bacteroidota</taxon>
        <taxon>Chitinophagia</taxon>
        <taxon>Chitinophagales</taxon>
        <taxon>Chitinophagaceae</taxon>
        <taxon>Chitinophaga</taxon>
    </lineage>
</organism>
<dbReference type="Pfam" id="PF08281">
    <property type="entry name" value="Sigma70_r4_2"/>
    <property type="match status" value="1"/>
</dbReference>
<keyword evidence="2" id="KW-0805">Transcription regulation</keyword>
<evidence type="ECO:0000313" key="7">
    <source>
        <dbReference type="EMBL" id="MET7000676.1"/>
    </source>
</evidence>
<gene>
    <name evidence="7" type="ORF">ABR189_25050</name>
</gene>
<protein>
    <submittedName>
        <fullName evidence="7">RNA polymerase sigma-70 factor</fullName>
    </submittedName>
</protein>
<proteinExistence type="inferred from homology"/>
<dbReference type="InterPro" id="IPR039425">
    <property type="entry name" value="RNA_pol_sigma-70-like"/>
</dbReference>
<evidence type="ECO:0000256" key="3">
    <source>
        <dbReference type="ARBA" id="ARBA00023082"/>
    </source>
</evidence>
<dbReference type="SUPFAM" id="SSF88659">
    <property type="entry name" value="Sigma3 and sigma4 domains of RNA polymerase sigma factors"/>
    <property type="match status" value="1"/>
</dbReference>
<comment type="caution">
    <text evidence="7">The sequence shown here is derived from an EMBL/GenBank/DDBJ whole genome shotgun (WGS) entry which is preliminary data.</text>
</comment>
<evidence type="ECO:0000313" key="8">
    <source>
        <dbReference type="Proteomes" id="UP001549749"/>
    </source>
</evidence>
<dbReference type="NCBIfam" id="TIGR02985">
    <property type="entry name" value="Sig70_bacteroi1"/>
    <property type="match status" value="1"/>
</dbReference>
<dbReference type="EMBL" id="JBEXAC010000002">
    <property type="protein sequence ID" value="MET7000676.1"/>
    <property type="molecule type" value="Genomic_DNA"/>
</dbReference>
<feature type="domain" description="RNA polymerase sigma-70 region 2" evidence="5">
    <location>
        <begin position="10"/>
        <end position="72"/>
    </location>
</feature>
<dbReference type="Gene3D" id="1.10.10.10">
    <property type="entry name" value="Winged helix-like DNA-binding domain superfamily/Winged helix DNA-binding domain"/>
    <property type="match status" value="1"/>
</dbReference>
<accession>A0ABV2TCD2</accession>
<dbReference type="SUPFAM" id="SSF88946">
    <property type="entry name" value="Sigma2 domain of RNA polymerase sigma factors"/>
    <property type="match status" value="1"/>
</dbReference>
<dbReference type="InterPro" id="IPR014284">
    <property type="entry name" value="RNA_pol_sigma-70_dom"/>
</dbReference>